<organism evidence="3 4">
    <name type="scientific">Dehalococcoides mccartyi</name>
    <dbReference type="NCBI Taxonomy" id="61435"/>
    <lineage>
        <taxon>Bacteria</taxon>
        <taxon>Bacillati</taxon>
        <taxon>Chloroflexota</taxon>
        <taxon>Dehalococcoidia</taxon>
        <taxon>Dehalococcoidales</taxon>
        <taxon>Dehalococcoidaceae</taxon>
        <taxon>Dehalococcoides</taxon>
    </lineage>
</organism>
<dbReference type="RefSeq" id="WP_096476620.1">
    <property type="nucleotide sequence ID" value="NZ_AP017649.1"/>
</dbReference>
<keyword evidence="3" id="KW-0255">Endonuclease</keyword>
<keyword evidence="2" id="KW-0238">DNA-binding</keyword>
<dbReference type="Gene3D" id="3.90.220.20">
    <property type="entry name" value="DNA methylase specificity domains"/>
    <property type="match status" value="2"/>
</dbReference>
<evidence type="ECO:0000313" key="3">
    <source>
        <dbReference type="EMBL" id="BAZ97257.1"/>
    </source>
</evidence>
<dbReference type="GO" id="GO:0009307">
    <property type="term" value="P:DNA restriction-modification system"/>
    <property type="evidence" value="ECO:0007669"/>
    <property type="project" value="UniProtKB-KW"/>
</dbReference>
<dbReference type="InterPro" id="IPR051212">
    <property type="entry name" value="Type-I_RE_S_subunit"/>
</dbReference>
<sequence length="316" mass="36183">MNQRISFKELFERVERPITVREDNEYSCVGVRWWGKGAFIREIKSGINIRKKNQYLINPGDIVYNKLFAWRGAFAIADQSIVNCIVSDKFPIYRLTSNSINLDYLKILFQSPALASAAEKLSTGMAAISKFTLNPPKFWELTIPCPSIDEQIRTVKIYDEFCKKANEIINASDSLAIKYLELPKVTAYHLAKSYTYVQLRNIGRIIRRNIKIQDDVSYKQVTIAMNNEGVRLREEKLGFEIGVKNQSAVKSGDLLFSRIDIRNGAIGFVPDYLEGAIVANDFPICELNDNVSKRFLNLYFKTNGLRISRSWQPAKQ</sequence>
<dbReference type="Proteomes" id="UP000218257">
    <property type="component" value="Chromosome"/>
</dbReference>
<dbReference type="PANTHER" id="PTHR43140:SF1">
    <property type="entry name" value="TYPE I RESTRICTION ENZYME ECOKI SPECIFICITY SUBUNIT"/>
    <property type="match status" value="1"/>
</dbReference>
<dbReference type="SUPFAM" id="SSF116734">
    <property type="entry name" value="DNA methylase specificity domain"/>
    <property type="match status" value="2"/>
</dbReference>
<reference evidence="3 4" key="1">
    <citation type="journal article" date="2017" name="Sci. Rep.">
        <title>Isolation and genomic characterization of a Dehalococcoides strain suggests genomic rearrangement during culture.</title>
        <authorList>
            <person name="Yohda M."/>
            <person name="Ikegami K."/>
            <person name="Aita Y."/>
            <person name="Kitajima M."/>
            <person name="Takechi A."/>
            <person name="Iwamoto M."/>
            <person name="Fukuda T."/>
            <person name="Tamura N."/>
            <person name="Shibasaki J."/>
            <person name="Koike S."/>
            <person name="Komatsu D."/>
            <person name="Miyagi S."/>
            <person name="Nishimura M."/>
            <person name="Uchino Y."/>
            <person name="Shiroma A."/>
            <person name="Shimoji M."/>
            <person name="Tamotsu H."/>
            <person name="Ashimine N."/>
            <person name="Shinzato M."/>
            <person name="Ohki S."/>
            <person name="Nakano K."/>
            <person name="Teruya K."/>
            <person name="Satou K."/>
            <person name="Hirano T."/>
            <person name="Yagi O."/>
        </authorList>
    </citation>
    <scope>NUCLEOTIDE SEQUENCE [LARGE SCALE GENOMIC DNA]</scope>
    <source>
        <strain evidence="3 4">UCH-ATV1</strain>
    </source>
</reference>
<gene>
    <name evidence="3" type="ORF">DEHALATV1_0629</name>
</gene>
<dbReference type="REBASE" id="211250">
    <property type="entry name" value="S.DmcATV1ORF630P"/>
</dbReference>
<evidence type="ECO:0000313" key="4">
    <source>
        <dbReference type="Proteomes" id="UP000218257"/>
    </source>
</evidence>
<dbReference type="EMBL" id="AP017649">
    <property type="protein sequence ID" value="BAZ97257.1"/>
    <property type="molecule type" value="Genomic_DNA"/>
</dbReference>
<name>A0AB33HS62_9CHLR</name>
<keyword evidence="3" id="KW-0378">Hydrolase</keyword>
<keyword evidence="3" id="KW-0540">Nuclease</keyword>
<proteinExistence type="predicted"/>
<dbReference type="GO" id="GO:0004519">
    <property type="term" value="F:endonuclease activity"/>
    <property type="evidence" value="ECO:0007669"/>
    <property type="project" value="UniProtKB-KW"/>
</dbReference>
<protein>
    <submittedName>
        <fullName evidence="3">Restriction endonuclease S subunits-like protein</fullName>
    </submittedName>
</protein>
<dbReference type="PANTHER" id="PTHR43140">
    <property type="entry name" value="TYPE-1 RESTRICTION ENZYME ECOKI SPECIFICITY PROTEIN"/>
    <property type="match status" value="1"/>
</dbReference>
<evidence type="ECO:0000256" key="2">
    <source>
        <dbReference type="ARBA" id="ARBA00023125"/>
    </source>
</evidence>
<dbReference type="InterPro" id="IPR044946">
    <property type="entry name" value="Restrct_endonuc_typeI_TRD_sf"/>
</dbReference>
<keyword evidence="1" id="KW-0680">Restriction system</keyword>
<accession>A0AB33HS62</accession>
<dbReference type="GO" id="GO:0003677">
    <property type="term" value="F:DNA binding"/>
    <property type="evidence" value="ECO:0007669"/>
    <property type="project" value="UniProtKB-KW"/>
</dbReference>
<dbReference type="AlphaFoldDB" id="A0AB33HS62"/>
<evidence type="ECO:0000256" key="1">
    <source>
        <dbReference type="ARBA" id="ARBA00022747"/>
    </source>
</evidence>